<dbReference type="InterPro" id="IPR051121">
    <property type="entry name" value="FAH"/>
</dbReference>
<comment type="similarity">
    <text evidence="1">Belongs to the FAH family.</text>
</comment>
<name>A0A3N1MEE2_9PROT</name>
<dbReference type="InterPro" id="IPR036663">
    <property type="entry name" value="Fumarylacetoacetase_C_sf"/>
</dbReference>
<gene>
    <name evidence="4" type="ORF">EDC65_0674</name>
</gene>
<evidence type="ECO:0000256" key="1">
    <source>
        <dbReference type="ARBA" id="ARBA00010211"/>
    </source>
</evidence>
<protein>
    <submittedName>
        <fullName evidence="4">Fumarylacetoacetate (FAA) hydrolase family protein</fullName>
    </submittedName>
</protein>
<reference evidence="4 5" key="1">
    <citation type="submission" date="2018-11" db="EMBL/GenBank/DDBJ databases">
        <title>Genomic Encyclopedia of Type Strains, Phase IV (KMG-IV): sequencing the most valuable type-strain genomes for metagenomic binning, comparative biology and taxonomic classification.</title>
        <authorList>
            <person name="Goeker M."/>
        </authorList>
    </citation>
    <scope>NUCLEOTIDE SEQUENCE [LARGE SCALE GENOMIC DNA]</scope>
    <source>
        <strain evidence="4 5">DSM 5900</strain>
    </source>
</reference>
<evidence type="ECO:0000313" key="4">
    <source>
        <dbReference type="EMBL" id="ROQ01495.1"/>
    </source>
</evidence>
<dbReference type="InterPro" id="IPR011234">
    <property type="entry name" value="Fumarylacetoacetase-like_C"/>
</dbReference>
<dbReference type="GO" id="GO:0046872">
    <property type="term" value="F:metal ion binding"/>
    <property type="evidence" value="ECO:0007669"/>
    <property type="project" value="UniProtKB-KW"/>
</dbReference>
<proteinExistence type="inferred from homology"/>
<dbReference type="EMBL" id="RJKX01000011">
    <property type="protein sequence ID" value="ROQ01495.1"/>
    <property type="molecule type" value="Genomic_DNA"/>
</dbReference>
<dbReference type="GO" id="GO:0044281">
    <property type="term" value="P:small molecule metabolic process"/>
    <property type="evidence" value="ECO:0007669"/>
    <property type="project" value="UniProtKB-ARBA"/>
</dbReference>
<dbReference type="PANTHER" id="PTHR42796">
    <property type="entry name" value="FUMARYLACETOACETATE HYDROLASE DOMAIN-CONTAINING PROTEIN 2A-RELATED"/>
    <property type="match status" value="1"/>
</dbReference>
<feature type="domain" description="Fumarylacetoacetase-like C-terminal" evidence="3">
    <location>
        <begin position="221"/>
        <end position="364"/>
    </location>
</feature>
<dbReference type="RefSeq" id="WP_123688249.1">
    <property type="nucleotide sequence ID" value="NZ_AP019700.1"/>
</dbReference>
<evidence type="ECO:0000313" key="5">
    <source>
        <dbReference type="Proteomes" id="UP000278222"/>
    </source>
</evidence>
<dbReference type="Proteomes" id="UP000278222">
    <property type="component" value="Unassembled WGS sequence"/>
</dbReference>
<dbReference type="Gene3D" id="3.90.850.10">
    <property type="entry name" value="Fumarylacetoacetase-like, C-terminal domain"/>
    <property type="match status" value="1"/>
</dbReference>
<dbReference type="PANTHER" id="PTHR42796:SF7">
    <property type="entry name" value="2-DEHYDRO-3-DEOXY-D-ARABINONATE DEHYDRATASE"/>
    <property type="match status" value="1"/>
</dbReference>
<keyword evidence="4" id="KW-0378">Hydrolase</keyword>
<keyword evidence="5" id="KW-1185">Reference proteome</keyword>
<dbReference type="Pfam" id="PF01557">
    <property type="entry name" value="FAA_hydrolase"/>
    <property type="match status" value="1"/>
</dbReference>
<keyword evidence="2" id="KW-0479">Metal-binding</keyword>
<dbReference type="OrthoDB" id="9779415at2"/>
<evidence type="ECO:0000259" key="3">
    <source>
        <dbReference type="Pfam" id="PF01557"/>
    </source>
</evidence>
<dbReference type="GO" id="GO:0016787">
    <property type="term" value="F:hydrolase activity"/>
    <property type="evidence" value="ECO:0007669"/>
    <property type="project" value="UniProtKB-KW"/>
</dbReference>
<accession>A0A3N1MEE2</accession>
<evidence type="ECO:0000256" key="2">
    <source>
        <dbReference type="ARBA" id="ARBA00022723"/>
    </source>
</evidence>
<dbReference type="AlphaFoldDB" id="A0A3N1MEE2"/>
<organism evidence="4 5">
    <name type="scientific">Stella humosa</name>
    <dbReference type="NCBI Taxonomy" id="94"/>
    <lineage>
        <taxon>Bacteria</taxon>
        <taxon>Pseudomonadati</taxon>
        <taxon>Pseudomonadota</taxon>
        <taxon>Alphaproteobacteria</taxon>
        <taxon>Rhodospirillales</taxon>
        <taxon>Stellaceae</taxon>
        <taxon>Stella</taxon>
    </lineage>
</organism>
<comment type="caution">
    <text evidence="4">The sequence shown here is derived from an EMBL/GenBank/DDBJ whole genome shotgun (WGS) entry which is preliminary data.</text>
</comment>
<sequence>MKITLDAATTLPDDGTRGTLLGRAWLPDAGPVPVLLRGDDVIDLSRISPTMATLIAMPNLRAVLSAAAGPRVAGVAEIIANTAMDGRDAKRPWLLAPCDLQAVKACGVTFASSMLERVIESSARGDAAAADDIRRTLQAEIGGDLSKVKPGSEPAMRLKEALIERGLWSPYLEVGIGPDAEVFSKCPPMAAVGTGVEVGIHSVSEWNNPEPEIVVVVDPSGTIVGATLGNDVNLRDVEGRSALLLGKAKDNNASAAVGPFIRLFDETFSLDDVRAAEVSLRVEGDDGFELDGRSSMRLISRDPTELVEHTIGPHHQYPDGFVLYTGTMFAPTKDRGGPGKGFTHHPGDIVTISSGKLGCLTNRVEKADKVAPWTFGASALMRSLAARQLL</sequence>
<dbReference type="SUPFAM" id="SSF56529">
    <property type="entry name" value="FAH"/>
    <property type="match status" value="1"/>
</dbReference>